<feature type="compositionally biased region" description="Polar residues" evidence="1">
    <location>
        <begin position="91"/>
        <end position="105"/>
    </location>
</feature>
<dbReference type="EMBL" id="KE747828">
    <property type="protein sequence ID" value="RMZ71860.1"/>
    <property type="molecule type" value="Genomic_DNA"/>
</dbReference>
<accession>A0A3M7MBU1</accession>
<gene>
    <name evidence="2" type="ORF">GMOD_00009207</name>
</gene>
<feature type="compositionally biased region" description="Acidic residues" evidence="1">
    <location>
        <begin position="152"/>
        <end position="167"/>
    </location>
</feature>
<evidence type="ECO:0000313" key="3">
    <source>
        <dbReference type="Proteomes" id="UP000265663"/>
    </source>
</evidence>
<reference evidence="2 3" key="1">
    <citation type="journal article" date="2014" name="PLoS ONE">
        <title>De novo Genome Assembly of the Fungal Plant Pathogen Pyrenophora semeniperda.</title>
        <authorList>
            <person name="Soliai M.M."/>
            <person name="Meyer S.E."/>
            <person name="Udall J.A."/>
            <person name="Elzinga D.E."/>
            <person name="Hermansen R.A."/>
            <person name="Bodily P.M."/>
            <person name="Hart A.A."/>
            <person name="Coleman C.E."/>
        </authorList>
    </citation>
    <scope>NUCLEOTIDE SEQUENCE [LARGE SCALE GENOMIC DNA]</scope>
    <source>
        <strain evidence="2 3">CCB06</strain>
        <tissue evidence="2">Mycelium</tissue>
    </source>
</reference>
<name>A0A3M7MBU1_9PLEO</name>
<feature type="compositionally biased region" description="Polar residues" evidence="1">
    <location>
        <begin position="135"/>
        <end position="151"/>
    </location>
</feature>
<keyword evidence="3" id="KW-1185">Reference proteome</keyword>
<dbReference type="AlphaFoldDB" id="A0A3M7MBU1"/>
<feature type="compositionally biased region" description="Polar residues" evidence="1">
    <location>
        <begin position="47"/>
        <end position="56"/>
    </location>
</feature>
<feature type="region of interest" description="Disordered" evidence="1">
    <location>
        <begin position="733"/>
        <end position="752"/>
    </location>
</feature>
<protein>
    <submittedName>
        <fullName evidence="2">Uncharacterized protein</fullName>
    </submittedName>
</protein>
<feature type="region of interest" description="Disordered" evidence="1">
    <location>
        <begin position="1"/>
        <end position="118"/>
    </location>
</feature>
<feature type="compositionally biased region" description="Basic and acidic residues" evidence="1">
    <location>
        <begin position="733"/>
        <end position="743"/>
    </location>
</feature>
<organism evidence="2 3">
    <name type="scientific">Pyrenophora seminiperda CCB06</name>
    <dbReference type="NCBI Taxonomy" id="1302712"/>
    <lineage>
        <taxon>Eukaryota</taxon>
        <taxon>Fungi</taxon>
        <taxon>Dikarya</taxon>
        <taxon>Ascomycota</taxon>
        <taxon>Pezizomycotina</taxon>
        <taxon>Dothideomycetes</taxon>
        <taxon>Pleosporomycetidae</taxon>
        <taxon>Pleosporales</taxon>
        <taxon>Pleosporineae</taxon>
        <taxon>Pleosporaceae</taxon>
        <taxon>Pyrenophora</taxon>
    </lineage>
</organism>
<feature type="region of interest" description="Disordered" evidence="1">
    <location>
        <begin position="594"/>
        <end position="617"/>
    </location>
</feature>
<evidence type="ECO:0000256" key="1">
    <source>
        <dbReference type="SAM" id="MobiDB-lite"/>
    </source>
</evidence>
<feature type="compositionally biased region" description="Basic and acidic residues" evidence="1">
    <location>
        <begin position="57"/>
        <end position="86"/>
    </location>
</feature>
<feature type="compositionally biased region" description="Acidic residues" evidence="1">
    <location>
        <begin position="16"/>
        <end position="29"/>
    </location>
</feature>
<dbReference type="Proteomes" id="UP000265663">
    <property type="component" value="Unassembled WGS sequence"/>
</dbReference>
<evidence type="ECO:0000313" key="2">
    <source>
        <dbReference type="EMBL" id="RMZ71860.1"/>
    </source>
</evidence>
<dbReference type="OrthoDB" id="3751150at2759"/>
<sequence>MQRYFNRESPVFGDPEVIDLCDSDNDSDTDTMGRAYRTPSPAREAYISSSNVNSPQRSREASKIISSERKKCQQRDSQNHGVKDACLEDVFNTQSQAGSETTANDTPMLDDPEEPKTPTKKRFRNLWHGLPSPDTPTFQNSHGGTISVDVSNTEEDTQSIDEDDSGDDKDVAMTQDTMESDAILAHELGARRSTRLCTLPRPNYILKPTVPRTVQKQPSSPKPESSVVATIESDPIAFHGLPALLSTEWELQYPPGGSTHPSYPYPNLDPRLIFHQSHVPITEGLPDYKRVPKLVLPMGWKHVSWSGLLPIAFDPYHQGFKLTPVGPMPLTCEELHQGGLHKYVPGGELHPEYGMLPDMRKFSDGSDAEVYNFDGVDWTLPWSGNIDFHPAATNDHGDDYRLSPAAFKTPVVVIVHPWNENRDCPDKIFDVSDAWRWLTMKETNPAADFIPNPDRKWIGSGAYRSKRKLKSPIPELLMLVLQPTESSPVPHPNALLQNQDTGLKGANNFCPFKSVATTANVDITLLGDTEFTVLELLAYFPHHYNWGHAAERLARAGVGPTSIRGIIVMMRGLKGDEITPSSVSSATKVAKKRDLAKAEEMDVTEADKDTPAPAPMPASVIDISNTYTAEGWKYDVWEKTDYPLLALAHGLQMLPSGPDAGPLTALILWCRQNERYQALLSEVPSLLKEAEIEPLIEPGENGCPDKEVVERHAEALKKDRVRIATEAELAKRAAVDAGEEKMGGGKKRQRMN</sequence>
<feature type="region of interest" description="Disordered" evidence="1">
    <location>
        <begin position="131"/>
        <end position="169"/>
    </location>
</feature>
<proteinExistence type="predicted"/>
<feature type="compositionally biased region" description="Basic and acidic residues" evidence="1">
    <location>
        <begin position="594"/>
        <end position="610"/>
    </location>
</feature>